<feature type="region of interest" description="Disordered" evidence="1">
    <location>
        <begin position="246"/>
        <end position="280"/>
    </location>
</feature>
<feature type="transmembrane region" description="Helical" evidence="2">
    <location>
        <begin position="289"/>
        <end position="310"/>
    </location>
</feature>
<dbReference type="EMBL" id="CP136898">
    <property type="protein sequence ID" value="WOL20487.1"/>
    <property type="molecule type" value="Genomic_DNA"/>
</dbReference>
<accession>A0AAQ3L429</accession>
<sequence>MGLYHWAYGKVVPMVLGIKGGIVLVGTFYPRRVCTVQWEVQELLAPDDGELAPGAAIVGVLHVLEGGQSDPAADGGEGTDGRRHEAVPGLHMGAIRGFYLGVAIRAHRAVGGAQIAEALHVALHRPRDAHPLAHRALELGQHVLPLLDEPPVVTRAVVALLVHCGGVQLPDEVLIVVPHEAAPELQRGGEGLRVDMIELADGSLHVGGVIGGAEVEVALEEVVDDKAGGEGGGSVASGVVVVGGEGGASDDGGEEGVELKREQHNKGKGESGDNNDEVSWEGLSSPLQAAAAALAFSLGALVPLLASWFISSYRVRLGVVAVAANAALVMFGWQLKETTNLINCPYHYFCDNGYQGDYPPAVDYLVVLFATFSFLSTAAPSLSLATGWEAQRTELAINGRNRAKTDIVYGVLEAFTVLGMLHASLHLDTIILPYYTGLEALRWLTFSGVCTSCVCRMDELVVGGSQSAYRGGRSPRC</sequence>
<feature type="transmembrane region" description="Helical" evidence="2">
    <location>
        <begin position="317"/>
        <end position="335"/>
    </location>
</feature>
<keyword evidence="2" id="KW-0812">Transmembrane</keyword>
<evidence type="ECO:0000313" key="4">
    <source>
        <dbReference type="Proteomes" id="UP001327560"/>
    </source>
</evidence>
<dbReference type="AlphaFoldDB" id="A0AAQ3L429"/>
<name>A0AAQ3L429_9LILI</name>
<feature type="transmembrane region" description="Helical" evidence="2">
    <location>
        <begin position="364"/>
        <end position="386"/>
    </location>
</feature>
<reference evidence="3 4" key="1">
    <citation type="submission" date="2023-10" db="EMBL/GenBank/DDBJ databases">
        <title>Chromosome-scale genome assembly provides insights into flower coloration mechanisms of Canna indica.</title>
        <authorList>
            <person name="Li C."/>
        </authorList>
    </citation>
    <scope>NUCLEOTIDE SEQUENCE [LARGE SCALE GENOMIC DNA]</scope>
    <source>
        <tissue evidence="3">Flower</tissue>
    </source>
</reference>
<gene>
    <name evidence="3" type="ORF">Cni_G29292</name>
</gene>
<keyword evidence="4" id="KW-1185">Reference proteome</keyword>
<protein>
    <submittedName>
        <fullName evidence="3">Uncharacterized protein</fullName>
    </submittedName>
</protein>
<proteinExistence type="predicted"/>
<feature type="transmembrane region" description="Helical" evidence="2">
    <location>
        <begin position="407"/>
        <end position="425"/>
    </location>
</feature>
<dbReference type="Proteomes" id="UP001327560">
    <property type="component" value="Chromosome 9"/>
</dbReference>
<organism evidence="3 4">
    <name type="scientific">Canna indica</name>
    <name type="common">Indian-shot</name>
    <dbReference type="NCBI Taxonomy" id="4628"/>
    <lineage>
        <taxon>Eukaryota</taxon>
        <taxon>Viridiplantae</taxon>
        <taxon>Streptophyta</taxon>
        <taxon>Embryophyta</taxon>
        <taxon>Tracheophyta</taxon>
        <taxon>Spermatophyta</taxon>
        <taxon>Magnoliopsida</taxon>
        <taxon>Liliopsida</taxon>
        <taxon>Zingiberales</taxon>
        <taxon>Cannaceae</taxon>
        <taxon>Canna</taxon>
    </lineage>
</organism>
<evidence type="ECO:0000313" key="3">
    <source>
        <dbReference type="EMBL" id="WOL20487.1"/>
    </source>
</evidence>
<feature type="compositionally biased region" description="Basic and acidic residues" evidence="1">
    <location>
        <begin position="257"/>
        <end position="271"/>
    </location>
</feature>
<dbReference type="PANTHER" id="PTHR37726:SF1">
    <property type="entry name" value="TRANSMEMBRANE PROTEIN"/>
    <property type="match status" value="1"/>
</dbReference>
<evidence type="ECO:0000256" key="2">
    <source>
        <dbReference type="SAM" id="Phobius"/>
    </source>
</evidence>
<keyword evidence="2" id="KW-0472">Membrane</keyword>
<dbReference type="PANTHER" id="PTHR37726">
    <property type="entry name" value="TRANSMEMBRANE PROTEIN"/>
    <property type="match status" value="1"/>
</dbReference>
<evidence type="ECO:0000256" key="1">
    <source>
        <dbReference type="SAM" id="MobiDB-lite"/>
    </source>
</evidence>
<keyword evidence="2" id="KW-1133">Transmembrane helix</keyword>